<dbReference type="Proteomes" id="UP001174691">
    <property type="component" value="Unassembled WGS sequence"/>
</dbReference>
<protein>
    <submittedName>
        <fullName evidence="1">Uncharacterized protein</fullName>
    </submittedName>
</protein>
<evidence type="ECO:0000313" key="1">
    <source>
        <dbReference type="EMBL" id="KAJ9144304.1"/>
    </source>
</evidence>
<evidence type="ECO:0000313" key="2">
    <source>
        <dbReference type="Proteomes" id="UP001174691"/>
    </source>
</evidence>
<comment type="caution">
    <text evidence="1">The sequence shown here is derived from an EMBL/GenBank/DDBJ whole genome shotgun (WGS) entry which is preliminary data.</text>
</comment>
<dbReference type="AlphaFoldDB" id="A0AA38RQQ7"/>
<organism evidence="1 2">
    <name type="scientific">Coniochaeta hoffmannii</name>
    <dbReference type="NCBI Taxonomy" id="91930"/>
    <lineage>
        <taxon>Eukaryota</taxon>
        <taxon>Fungi</taxon>
        <taxon>Dikarya</taxon>
        <taxon>Ascomycota</taxon>
        <taxon>Pezizomycotina</taxon>
        <taxon>Sordariomycetes</taxon>
        <taxon>Sordariomycetidae</taxon>
        <taxon>Coniochaetales</taxon>
        <taxon>Coniochaetaceae</taxon>
        <taxon>Coniochaeta</taxon>
    </lineage>
</organism>
<sequence>MNEFGNLNLHTVVRATLPCGLQFPLDLTCLQLGCKHSVVSRSSFSHRHIHQLRGEGFVLDPVPIGRRTIMYGLQRGPAQMLIRECMVEHVVYALARQLELATVHVQVRRLLQLNETDFSQASTATVDVAKRGLSFVADQIRDGAGPHCHCPADWPMGAVSPDNDQHVRLAYAVVLLYFCTKKDCANHQRAWDRWIEVMDLGPLPGLDFKRR</sequence>
<name>A0AA38RQQ7_9PEZI</name>
<accession>A0AA38RQQ7</accession>
<keyword evidence="2" id="KW-1185">Reference proteome</keyword>
<dbReference type="EMBL" id="JANBVN010000102">
    <property type="protein sequence ID" value="KAJ9144304.1"/>
    <property type="molecule type" value="Genomic_DNA"/>
</dbReference>
<proteinExistence type="predicted"/>
<gene>
    <name evidence="1" type="ORF">NKR19_g6551</name>
</gene>
<reference evidence="1" key="1">
    <citation type="submission" date="2022-07" db="EMBL/GenBank/DDBJ databases">
        <title>Fungi with potential for degradation of polypropylene.</title>
        <authorList>
            <person name="Gostincar C."/>
        </authorList>
    </citation>
    <scope>NUCLEOTIDE SEQUENCE</scope>
    <source>
        <strain evidence="1">EXF-13287</strain>
    </source>
</reference>